<dbReference type="KEGG" id="scl:sce4733"/>
<dbReference type="Proteomes" id="UP000002139">
    <property type="component" value="Chromosome"/>
</dbReference>
<dbReference type="HOGENOM" id="CLU_1617942_0_0_7"/>
<accession>A9FEK7</accession>
<name>A9FEK7_SORC5</name>
<reference evidence="1 2" key="1">
    <citation type="journal article" date="2007" name="Nat. Biotechnol.">
        <title>Complete genome sequence of the myxobacterium Sorangium cellulosum.</title>
        <authorList>
            <person name="Schneiker S."/>
            <person name="Perlova O."/>
            <person name="Kaiser O."/>
            <person name="Gerth K."/>
            <person name="Alici A."/>
            <person name="Altmeyer M.O."/>
            <person name="Bartels D."/>
            <person name="Bekel T."/>
            <person name="Beyer S."/>
            <person name="Bode E."/>
            <person name="Bode H.B."/>
            <person name="Bolten C.J."/>
            <person name="Choudhuri J.V."/>
            <person name="Doss S."/>
            <person name="Elnakady Y.A."/>
            <person name="Frank B."/>
            <person name="Gaigalat L."/>
            <person name="Goesmann A."/>
            <person name="Groeger C."/>
            <person name="Gross F."/>
            <person name="Jelsbak L."/>
            <person name="Jelsbak L."/>
            <person name="Kalinowski J."/>
            <person name="Kegler C."/>
            <person name="Knauber T."/>
            <person name="Konietzny S."/>
            <person name="Kopp M."/>
            <person name="Krause L."/>
            <person name="Krug D."/>
            <person name="Linke B."/>
            <person name="Mahmud T."/>
            <person name="Martinez-Arias R."/>
            <person name="McHardy A.C."/>
            <person name="Merai M."/>
            <person name="Meyer F."/>
            <person name="Mormann S."/>
            <person name="Munoz-Dorado J."/>
            <person name="Perez J."/>
            <person name="Pradella S."/>
            <person name="Rachid S."/>
            <person name="Raddatz G."/>
            <person name="Rosenau F."/>
            <person name="Rueckert C."/>
            <person name="Sasse F."/>
            <person name="Scharfe M."/>
            <person name="Schuster S.C."/>
            <person name="Suen G."/>
            <person name="Treuner-Lange A."/>
            <person name="Velicer G.J."/>
            <person name="Vorholter F.-J."/>
            <person name="Weissman K.J."/>
            <person name="Welch R.D."/>
            <person name="Wenzel S.C."/>
            <person name="Whitworth D.E."/>
            <person name="Wilhelm S."/>
            <person name="Wittmann C."/>
            <person name="Bloecker H."/>
            <person name="Puehler A."/>
            <person name="Mueller R."/>
        </authorList>
    </citation>
    <scope>NUCLEOTIDE SEQUENCE [LARGE SCALE GENOMIC DNA]</scope>
    <source>
        <strain evidence="2">So ce56</strain>
    </source>
</reference>
<dbReference type="BioCyc" id="SCEL448385:SCE_RS24300-MONOMER"/>
<sequence>MPPMNRVSRMVTATVIALAGVAAGYGLLGSRTSDPKTLVGRVWIERLPKGDTDLVELVVLLADEPIGVFRRSSQYEGSFALFRYELRGNDKVQLLFPQDKSRHEVAFDARPCDVKGFDYCLDLSGAPRGAAKYYSRKEWEIEGSDLPALESALRALGDELHRSAPEP</sequence>
<organism evidence="1 2">
    <name type="scientific">Sorangium cellulosum (strain So ce56)</name>
    <name type="common">Polyangium cellulosum (strain So ce56)</name>
    <dbReference type="NCBI Taxonomy" id="448385"/>
    <lineage>
        <taxon>Bacteria</taxon>
        <taxon>Pseudomonadati</taxon>
        <taxon>Myxococcota</taxon>
        <taxon>Polyangia</taxon>
        <taxon>Polyangiales</taxon>
        <taxon>Polyangiaceae</taxon>
        <taxon>Sorangium</taxon>
    </lineage>
</organism>
<evidence type="ECO:0000313" key="1">
    <source>
        <dbReference type="EMBL" id="CAN94896.1"/>
    </source>
</evidence>
<dbReference type="EMBL" id="AM746676">
    <property type="protein sequence ID" value="CAN94896.1"/>
    <property type="molecule type" value="Genomic_DNA"/>
</dbReference>
<proteinExistence type="predicted"/>
<evidence type="ECO:0000313" key="2">
    <source>
        <dbReference type="Proteomes" id="UP000002139"/>
    </source>
</evidence>
<dbReference type="AlphaFoldDB" id="A9FEK7"/>
<keyword evidence="2" id="KW-1185">Reference proteome</keyword>
<gene>
    <name evidence="1" type="ordered locus">sce4733</name>
</gene>
<dbReference type="eggNOG" id="ENOG50317B3">
    <property type="taxonomic scope" value="Bacteria"/>
</dbReference>
<protein>
    <submittedName>
        <fullName evidence="1">Uncharacterized protein</fullName>
    </submittedName>
</protein>